<organism evidence="2 3">
    <name type="scientific">Sinorhizobium alkalisoli</name>
    <dbReference type="NCBI Taxonomy" id="1752398"/>
    <lineage>
        <taxon>Bacteria</taxon>
        <taxon>Pseudomonadati</taxon>
        <taxon>Pseudomonadota</taxon>
        <taxon>Alphaproteobacteria</taxon>
        <taxon>Hyphomicrobiales</taxon>
        <taxon>Rhizobiaceae</taxon>
        <taxon>Sinorhizobium/Ensifer group</taxon>
        <taxon>Sinorhizobium</taxon>
    </lineage>
</organism>
<reference evidence="3" key="1">
    <citation type="submission" date="2016-05" db="EMBL/GenBank/DDBJ databases">
        <authorList>
            <person name="Li Y."/>
        </authorList>
    </citation>
    <scope>NUCLEOTIDE SEQUENCE [LARGE SCALE GENOMIC DNA]</scope>
    <source>
        <strain evidence="3">YIC4027</strain>
    </source>
</reference>
<dbReference type="EMBL" id="LYBW01000060">
    <property type="protein sequence ID" value="ODR90207.1"/>
    <property type="molecule type" value="Genomic_DNA"/>
</dbReference>
<keyword evidence="1" id="KW-0812">Transmembrane</keyword>
<dbReference type="AlphaFoldDB" id="A0A1E3V9V2"/>
<protein>
    <recommendedName>
        <fullName evidence="4">DUF2244 domain-containing protein</fullName>
    </recommendedName>
</protein>
<evidence type="ECO:0000313" key="3">
    <source>
        <dbReference type="Proteomes" id="UP000094342"/>
    </source>
</evidence>
<dbReference type="Pfam" id="PF10003">
    <property type="entry name" value="DUF2244"/>
    <property type="match status" value="1"/>
</dbReference>
<dbReference type="RefSeq" id="WP_069459906.1">
    <property type="nucleotide sequence ID" value="NZ_LYBW01000060.1"/>
</dbReference>
<comment type="caution">
    <text evidence="2">The sequence shown here is derived from an EMBL/GenBank/DDBJ whole genome shotgun (WGS) entry which is preliminary data.</text>
</comment>
<evidence type="ECO:0000313" key="2">
    <source>
        <dbReference type="EMBL" id="ODR90207.1"/>
    </source>
</evidence>
<dbReference type="InterPro" id="IPR016990">
    <property type="entry name" value="UCP032162_TM"/>
</dbReference>
<dbReference type="Proteomes" id="UP000094342">
    <property type="component" value="Unassembled WGS sequence"/>
</dbReference>
<dbReference type="STRING" id="1752398.A8M32_18845"/>
<accession>A0A1E3V9V2</accession>
<gene>
    <name evidence="2" type="ORF">A8M32_18845</name>
</gene>
<dbReference type="InterPro" id="IPR019253">
    <property type="entry name" value="DUF2244_TM"/>
</dbReference>
<proteinExistence type="predicted"/>
<keyword evidence="1" id="KW-1133">Transmembrane helix</keyword>
<evidence type="ECO:0008006" key="4">
    <source>
        <dbReference type="Google" id="ProtNLM"/>
    </source>
</evidence>
<dbReference type="OrthoDB" id="9808190at2"/>
<sequence length="170" mass="19481">MTEGNAQPHIEDQPIFSAELTPHRSLGFRGFKILLMIAGAMSLVHIVVFLVIGAWPIVFFFGLDFFLLFGAFWLNYHTARAREEVSVSRTDVSVKKFAPSGRMTEHRFNTFWARFIIRRHREIGIVSMRIGSRGRQIDIGSFLNPDDRESFALAFAQALSTARSRNCMRR</sequence>
<name>A0A1E3V9V2_9HYPH</name>
<feature type="transmembrane region" description="Helical" evidence="1">
    <location>
        <begin position="58"/>
        <end position="76"/>
    </location>
</feature>
<evidence type="ECO:0000256" key="1">
    <source>
        <dbReference type="SAM" id="Phobius"/>
    </source>
</evidence>
<feature type="transmembrane region" description="Helical" evidence="1">
    <location>
        <begin position="33"/>
        <end position="52"/>
    </location>
</feature>
<keyword evidence="3" id="KW-1185">Reference proteome</keyword>
<keyword evidence="1" id="KW-0472">Membrane</keyword>
<dbReference type="PIRSF" id="PIRSF032162">
    <property type="entry name" value="UCP032162_imp"/>
    <property type="match status" value="1"/>
</dbReference>